<dbReference type="GO" id="GO:0005737">
    <property type="term" value="C:cytoplasm"/>
    <property type="evidence" value="ECO:0007669"/>
    <property type="project" value="TreeGrafter"/>
</dbReference>
<evidence type="ECO:0000256" key="3">
    <source>
        <dbReference type="ARBA" id="ARBA00022112"/>
    </source>
</evidence>
<feature type="binding site" evidence="5">
    <location>
        <position position="104"/>
    </location>
    <ligand>
        <name>a divalent metal cation</name>
        <dbReference type="ChEBI" id="CHEBI:60240"/>
        <label>1</label>
    </ligand>
</feature>
<dbReference type="AlphaFoldDB" id="A0A133NYF2"/>
<organism evidence="6 7">
    <name type="scientific">Gardnerella vaginalis</name>
    <dbReference type="NCBI Taxonomy" id="2702"/>
    <lineage>
        <taxon>Bacteria</taxon>
        <taxon>Bacillati</taxon>
        <taxon>Actinomycetota</taxon>
        <taxon>Actinomycetes</taxon>
        <taxon>Bifidobacteriales</taxon>
        <taxon>Bifidobacteriaceae</taxon>
        <taxon>Gardnerella</taxon>
    </lineage>
</organism>
<evidence type="ECO:0000256" key="5">
    <source>
        <dbReference type="PIRSR" id="PIRSR602678-1"/>
    </source>
</evidence>
<comment type="subunit">
    <text evidence="2">Homohexamer.</text>
</comment>
<evidence type="ECO:0000256" key="2">
    <source>
        <dbReference type="ARBA" id="ARBA00011643"/>
    </source>
</evidence>
<proteinExistence type="inferred from homology"/>
<gene>
    <name evidence="6" type="ORF">HMPREF3208_00606</name>
</gene>
<sequence>MTRLYEAVQALEKLYPLEYAEDWDAPGLIVGDLLAPVRRIVCVCDPKLSTVTHAIDMGADLLVTHHPLFFKAVHDVSGRGVRGEIVQRLMTHHCGLWVGHTNADVAWRGVAHAAADAFGLRNLRPLVSTGQSDSAQHPVGLGRVGALDVSMSLRDFSQRVFDVLPRTQLGIQVAGNLDALVKTVAVLPGSGDSLFDAVRESQADVYVTSDLRHHPATDAFEQALYESQLRSKINPDCEKKVYPMLINTPHSAIESLWFNYAISDIAHAVAQISGECPEVTWLPDSCDPWNYVIN</sequence>
<dbReference type="InterPro" id="IPR036069">
    <property type="entry name" value="DUF34/NIF3_sf"/>
</dbReference>
<dbReference type="PANTHER" id="PTHR13799:SF14">
    <property type="entry name" value="GTP CYCLOHYDROLASE 1 TYPE 2 HOMOLOG"/>
    <property type="match status" value="1"/>
</dbReference>
<dbReference type="Pfam" id="PF01784">
    <property type="entry name" value="DUF34_NIF3"/>
    <property type="match status" value="1"/>
</dbReference>
<dbReference type="SUPFAM" id="SSF102705">
    <property type="entry name" value="NIF3 (NGG1p interacting factor 3)-like"/>
    <property type="match status" value="1"/>
</dbReference>
<feature type="binding site" evidence="5">
    <location>
        <position position="66"/>
    </location>
    <ligand>
        <name>a divalent metal cation</name>
        <dbReference type="ChEBI" id="CHEBI:60240"/>
        <label>1</label>
    </ligand>
</feature>
<name>A0A133NYF2_GARVA</name>
<comment type="caution">
    <text evidence="6">The sequence shown here is derived from an EMBL/GenBank/DDBJ whole genome shotgun (WGS) entry which is preliminary data.</text>
</comment>
<evidence type="ECO:0000313" key="6">
    <source>
        <dbReference type="EMBL" id="KXA21303.1"/>
    </source>
</evidence>
<evidence type="ECO:0000313" key="7">
    <source>
        <dbReference type="Proteomes" id="UP000070687"/>
    </source>
</evidence>
<protein>
    <recommendedName>
        <fullName evidence="3">GTP cyclohydrolase 1 type 2 homolog</fullName>
    </recommendedName>
</protein>
<comment type="similarity">
    <text evidence="1">Belongs to the GTP cyclohydrolase I type 2/NIF3 family.</text>
</comment>
<evidence type="ECO:0000256" key="1">
    <source>
        <dbReference type="ARBA" id="ARBA00006964"/>
    </source>
</evidence>
<accession>A0A133NYF2</accession>
<dbReference type="PANTHER" id="PTHR13799">
    <property type="entry name" value="NGG1 INTERACTING FACTOR 3"/>
    <property type="match status" value="1"/>
</dbReference>
<dbReference type="RefSeq" id="WP_016637185.1">
    <property type="nucleotide sequence ID" value="NZ_KQ956850.1"/>
</dbReference>
<dbReference type="GO" id="GO:0046872">
    <property type="term" value="F:metal ion binding"/>
    <property type="evidence" value="ECO:0007669"/>
    <property type="project" value="UniProtKB-KW"/>
</dbReference>
<dbReference type="Proteomes" id="UP000070687">
    <property type="component" value="Unassembled WGS sequence"/>
</dbReference>
<dbReference type="InterPro" id="IPR002678">
    <property type="entry name" value="DUF34/NIF3"/>
</dbReference>
<dbReference type="PATRIC" id="fig|2702.100.peg.585"/>
<dbReference type="OrthoDB" id="9795763at2"/>
<keyword evidence="4 5" id="KW-0479">Metal-binding</keyword>
<dbReference type="NCBIfam" id="TIGR00486">
    <property type="entry name" value="YbgI_SA1388"/>
    <property type="match status" value="1"/>
</dbReference>
<feature type="binding site" evidence="5">
    <location>
        <position position="65"/>
    </location>
    <ligand>
        <name>a divalent metal cation</name>
        <dbReference type="ChEBI" id="CHEBI:60240"/>
        <label>1</label>
    </ligand>
</feature>
<dbReference type="Gene3D" id="3.40.1390.30">
    <property type="entry name" value="NIF3 (NGG1p interacting factor 3)-like"/>
    <property type="match status" value="2"/>
</dbReference>
<dbReference type="EMBL" id="LRQB01000033">
    <property type="protein sequence ID" value="KXA21303.1"/>
    <property type="molecule type" value="Genomic_DNA"/>
</dbReference>
<evidence type="ECO:0000256" key="4">
    <source>
        <dbReference type="ARBA" id="ARBA00022723"/>
    </source>
</evidence>
<reference evidence="6 7" key="1">
    <citation type="submission" date="2016-01" db="EMBL/GenBank/DDBJ databases">
        <authorList>
            <person name="Oliw E.H."/>
        </authorList>
    </citation>
    <scope>NUCLEOTIDE SEQUENCE [LARGE SCALE GENOMIC DNA]</scope>
    <source>
        <strain evidence="6 7">PSS_7772B</strain>
    </source>
</reference>
<dbReference type="FunFam" id="3.40.1390.30:FF:000001">
    <property type="entry name" value="GTP cyclohydrolase 1 type 2"/>
    <property type="match status" value="1"/>
</dbReference>